<accession>A0A419DB39</accession>
<reference evidence="2 3" key="1">
    <citation type="journal article" date="2017" name="ISME J.">
        <title>Energy and carbon metabolisms in a deep terrestrial subsurface fluid microbial community.</title>
        <authorList>
            <person name="Momper L."/>
            <person name="Jungbluth S.P."/>
            <person name="Lee M.D."/>
            <person name="Amend J.P."/>
        </authorList>
    </citation>
    <scope>NUCLEOTIDE SEQUENCE [LARGE SCALE GENOMIC DNA]</scope>
    <source>
        <strain evidence="2">SURF_29</strain>
    </source>
</reference>
<dbReference type="AlphaFoldDB" id="A0A419DB39"/>
<gene>
    <name evidence="2" type="ORF">C4544_05310</name>
</gene>
<proteinExistence type="predicted"/>
<evidence type="ECO:0000256" key="1">
    <source>
        <dbReference type="SAM" id="Phobius"/>
    </source>
</evidence>
<evidence type="ECO:0000313" key="2">
    <source>
        <dbReference type="EMBL" id="RJO60304.1"/>
    </source>
</evidence>
<comment type="caution">
    <text evidence="2">The sequence shown here is derived from an EMBL/GenBank/DDBJ whole genome shotgun (WGS) entry which is preliminary data.</text>
</comment>
<protein>
    <submittedName>
        <fullName evidence="2">Uncharacterized protein</fullName>
    </submittedName>
</protein>
<dbReference type="EMBL" id="QZJW01000047">
    <property type="protein sequence ID" value="RJO60304.1"/>
    <property type="molecule type" value="Genomic_DNA"/>
</dbReference>
<sequence>MEDFVAWVIDNKEWLFSGAGIVIVAWIGRLIFKKTRDSSSQTIRAGDSSINVQAGRDVNIRTKKKGNDVEEE</sequence>
<feature type="transmembrane region" description="Helical" evidence="1">
    <location>
        <begin position="14"/>
        <end position="32"/>
    </location>
</feature>
<dbReference type="Proteomes" id="UP000285655">
    <property type="component" value="Unassembled WGS sequence"/>
</dbReference>
<evidence type="ECO:0000313" key="3">
    <source>
        <dbReference type="Proteomes" id="UP000285655"/>
    </source>
</evidence>
<organism evidence="2 3">
    <name type="scientific">candidate division WS5 bacterium</name>
    <dbReference type="NCBI Taxonomy" id="2093353"/>
    <lineage>
        <taxon>Bacteria</taxon>
        <taxon>candidate division WS5</taxon>
    </lineage>
</organism>
<name>A0A419DB39_9BACT</name>
<keyword evidence="1" id="KW-1133">Transmembrane helix</keyword>
<keyword evidence="1" id="KW-0472">Membrane</keyword>
<keyword evidence="1" id="KW-0812">Transmembrane</keyword>